<dbReference type="InterPro" id="IPR035906">
    <property type="entry name" value="MetI-like_sf"/>
</dbReference>
<reference evidence="8" key="1">
    <citation type="journal article" date="2015" name="Antimicrob. Agents Chemother.">
        <title>Complete Sequence of Conjugative IncA/C Plasmid Encoding CMY-2 ?-Lactamase and RmtE 16S rRNA Methyltransferase.</title>
        <authorList>
            <person name="Lee C.S."/>
            <person name="Li J.J."/>
            <person name="Doi Y."/>
        </authorList>
    </citation>
    <scope>NUCLEOTIDE SEQUENCE</scope>
    <source>
        <strain evidence="8">YDC637</strain>
        <plasmid evidence="8">pYDC637</plasmid>
    </source>
</reference>
<dbReference type="SUPFAM" id="SSF161098">
    <property type="entry name" value="MetI-like"/>
    <property type="match status" value="2"/>
</dbReference>
<keyword evidence="2" id="KW-0813">Transport</keyword>
<evidence type="ECO:0000256" key="3">
    <source>
        <dbReference type="ARBA" id="ARBA00022475"/>
    </source>
</evidence>
<evidence type="ECO:0000256" key="2">
    <source>
        <dbReference type="ARBA" id="ARBA00022448"/>
    </source>
</evidence>
<keyword evidence="5" id="KW-0812">Transmembrane</keyword>
<keyword evidence="3" id="KW-1003">Cell membrane</keyword>
<dbReference type="GO" id="GO:0005886">
    <property type="term" value="C:plasma membrane"/>
    <property type="evidence" value="ECO:0007669"/>
    <property type="project" value="UniProtKB-SubCell"/>
</dbReference>
<keyword evidence="4" id="KW-0997">Cell inner membrane</keyword>
<organism evidence="8">
    <name type="scientific">Escherichia coli</name>
    <dbReference type="NCBI Taxonomy" id="562"/>
    <lineage>
        <taxon>Bacteria</taxon>
        <taxon>Pseudomonadati</taxon>
        <taxon>Pseudomonadota</taxon>
        <taxon>Gammaproteobacteria</taxon>
        <taxon>Enterobacterales</taxon>
        <taxon>Enterobacteriaceae</taxon>
        <taxon>Escherichia</taxon>
    </lineage>
</organism>
<dbReference type="AlphaFoldDB" id="A0A0A1E2H0"/>
<keyword evidence="6" id="KW-1133">Transmembrane helix</keyword>
<keyword evidence="7" id="KW-0472">Membrane</keyword>
<dbReference type="PANTHER" id="PTHR30183:SF6">
    <property type="entry name" value="INNER MEMBRANE ABC TRANSPORTER PERMEASE PROTEIN YNJC"/>
    <property type="match status" value="1"/>
</dbReference>
<dbReference type="EMBL" id="KP056256">
    <property type="protein sequence ID" value="AIY23022.1"/>
    <property type="molecule type" value="Genomic_DNA"/>
</dbReference>
<accession>A0A0A1E2H0</accession>
<evidence type="ECO:0000256" key="4">
    <source>
        <dbReference type="ARBA" id="ARBA00022519"/>
    </source>
</evidence>
<dbReference type="GO" id="GO:0055085">
    <property type="term" value="P:transmembrane transport"/>
    <property type="evidence" value="ECO:0007669"/>
    <property type="project" value="InterPro"/>
</dbReference>
<keyword evidence="8" id="KW-0614">Plasmid</keyword>
<comment type="subcellular location">
    <subcellularLocation>
        <location evidence="1">Cell inner membrane</location>
        <topology evidence="1">Multi-pass membrane protein</topology>
    </subcellularLocation>
</comment>
<evidence type="ECO:0000256" key="7">
    <source>
        <dbReference type="ARBA" id="ARBA00023136"/>
    </source>
</evidence>
<sequence>MAEALRRTLMPLLRSTFGRGIAWGGVSLIFSPLLPGLWLMLSPAFHGDSWLAFWLDGQWRQALIATLTSSLIGSVGALLLCLLVIVGIYPGKAWQRYQRRLPMLLAVPHVAFATGSLFLFAPTGWLARLGLGSLADGDPHAIGLGIILALKESWFLLWIAGALLKRTDLQRQLTIAHTLGYGRWHSAFVILLPQLLPQLAWALLAVTAYSISLVDTAIILGPGNPPTLAVLAWQWLNEPDIQIQAKGTIAVLLLTAILAALSLCGYAFWRLLHYCPLPITGRRYGGTAKRLLSGLAMMMTTIGYLVLLLLLLWSVAGSWFYPRLLPEVWSVVGWSRGDYASLLTTFTLGGVASLCGLIIVVAWLEWGDVRRGQFLWLPLLLPALPLAMGQYEVLLRLGLDGTFSGVVWSHLLWVVPYMLLILEPAYRHLDTRLLVAARSLGLSDWRVLLRVKWPLLSRPLLAAVAIGFSVSVAQYLPTLYAGAGRFATVTTETVALSGSGDPRALAVHALLQLLLPGCVFFMAVSLSRLVGHYRRGLR</sequence>
<evidence type="ECO:0000256" key="1">
    <source>
        <dbReference type="ARBA" id="ARBA00004429"/>
    </source>
</evidence>
<proteinExistence type="predicted"/>
<evidence type="ECO:0000256" key="6">
    <source>
        <dbReference type="ARBA" id="ARBA00022989"/>
    </source>
</evidence>
<geneLocation type="plasmid" evidence="8">
    <name>pYDC637</name>
</geneLocation>
<dbReference type="InterPro" id="IPR000515">
    <property type="entry name" value="MetI-like"/>
</dbReference>
<evidence type="ECO:0000313" key="8">
    <source>
        <dbReference type="EMBL" id="AIY23022.1"/>
    </source>
</evidence>
<evidence type="ECO:0000256" key="5">
    <source>
        <dbReference type="ARBA" id="ARBA00022692"/>
    </source>
</evidence>
<dbReference type="PANTHER" id="PTHR30183">
    <property type="entry name" value="MOLYBDENUM TRANSPORT SYSTEM PERMEASE PROTEIN MODB"/>
    <property type="match status" value="1"/>
</dbReference>
<name>A0A0A1E2H0_ECOLX</name>
<protein>
    <submittedName>
        <fullName evidence="8">Uncharacterized protein</fullName>
    </submittedName>
</protein>
<dbReference type="PROSITE" id="PS50928">
    <property type="entry name" value="ABC_TM1"/>
    <property type="match status" value="2"/>
</dbReference>
<dbReference type="Gene3D" id="1.10.3720.10">
    <property type="entry name" value="MetI-like"/>
    <property type="match status" value="2"/>
</dbReference>
<dbReference type="CDD" id="cd06261">
    <property type="entry name" value="TM_PBP2"/>
    <property type="match status" value="1"/>
</dbReference>